<organism evidence="1">
    <name type="scientific">hydrothermal vent metagenome</name>
    <dbReference type="NCBI Taxonomy" id="652676"/>
    <lineage>
        <taxon>unclassified sequences</taxon>
        <taxon>metagenomes</taxon>
        <taxon>ecological metagenomes</taxon>
    </lineage>
</organism>
<gene>
    <name evidence="1" type="ORF">MNBD_GAMMA05-1661</name>
</gene>
<dbReference type="NCBIfam" id="TIGR00481">
    <property type="entry name" value="YbhB/YbcL family Raf kinase inhibitor-like protein"/>
    <property type="match status" value="1"/>
</dbReference>
<dbReference type="PANTHER" id="PTHR30289:SF1">
    <property type="entry name" value="PEBP (PHOSPHATIDYLETHANOLAMINE-BINDING PROTEIN) FAMILY PROTEIN"/>
    <property type="match status" value="1"/>
</dbReference>
<dbReference type="InterPro" id="IPR008914">
    <property type="entry name" value="PEBP"/>
</dbReference>
<dbReference type="AlphaFoldDB" id="A0A3B0WXY6"/>
<accession>A0A3B0WXY6</accession>
<dbReference type="Gene3D" id="3.90.280.10">
    <property type="entry name" value="PEBP-like"/>
    <property type="match status" value="1"/>
</dbReference>
<dbReference type="InterPro" id="IPR036610">
    <property type="entry name" value="PEBP-like_sf"/>
</dbReference>
<dbReference type="EMBL" id="UOFE01000036">
    <property type="protein sequence ID" value="VAW54059.1"/>
    <property type="molecule type" value="Genomic_DNA"/>
</dbReference>
<dbReference type="PANTHER" id="PTHR30289">
    <property type="entry name" value="UNCHARACTERIZED PROTEIN YBCL-RELATED"/>
    <property type="match status" value="1"/>
</dbReference>
<proteinExistence type="predicted"/>
<reference evidence="1" key="1">
    <citation type="submission" date="2018-06" db="EMBL/GenBank/DDBJ databases">
        <authorList>
            <person name="Zhirakovskaya E."/>
        </authorList>
    </citation>
    <scope>NUCLEOTIDE SEQUENCE</scope>
</reference>
<protein>
    <submittedName>
        <fullName evidence="1">Phospholipid-binding protein</fullName>
    </submittedName>
</protein>
<dbReference type="CDD" id="cd00865">
    <property type="entry name" value="PEBP_bact_arch"/>
    <property type="match status" value="1"/>
</dbReference>
<dbReference type="SUPFAM" id="SSF49777">
    <property type="entry name" value="PEBP-like"/>
    <property type="match status" value="1"/>
</dbReference>
<dbReference type="Pfam" id="PF01161">
    <property type="entry name" value="PBP"/>
    <property type="match status" value="1"/>
</dbReference>
<sequence>MFKNMIFIMLLTTVTSVLAEGFFLSSSDIKGQIANAQVFNSFGCTGKNISPQLSWQHAPEGTKSFAITAYDPDAPTGSGWWHWVVFNIDKSVSEIKTGASADSMPKNAIESTTSYGGKGFGGACPPKGDKAHRYIFTVYALNTEKIEQNADARPELIGFFLNSHAIAKASIMAYYGR</sequence>
<name>A0A3B0WXY6_9ZZZZ</name>
<evidence type="ECO:0000313" key="1">
    <source>
        <dbReference type="EMBL" id="VAW54059.1"/>
    </source>
</evidence>
<dbReference type="InterPro" id="IPR005247">
    <property type="entry name" value="YbhB_YbcL/LppC-like"/>
</dbReference>